<gene>
    <name evidence="17" type="ORF">I3X05_18390</name>
</gene>
<dbReference type="AlphaFoldDB" id="A0AAJ4IG38"/>
<dbReference type="InterPro" id="IPR036942">
    <property type="entry name" value="Beta-barrel_TonB_sf"/>
</dbReference>
<keyword evidence="17" id="KW-0675">Receptor</keyword>
<evidence type="ECO:0000256" key="5">
    <source>
        <dbReference type="ARBA" id="ARBA00022692"/>
    </source>
</evidence>
<keyword evidence="14" id="KW-1133">Transmembrane helix</keyword>
<organism evidence="17 18">
    <name type="scientific">Vibrio navarrensis</name>
    <dbReference type="NCBI Taxonomy" id="29495"/>
    <lineage>
        <taxon>Bacteria</taxon>
        <taxon>Pseudomonadati</taxon>
        <taxon>Pseudomonadota</taxon>
        <taxon>Gammaproteobacteria</taxon>
        <taxon>Vibrionales</taxon>
        <taxon>Vibrionaceae</taxon>
        <taxon>Vibrio</taxon>
    </lineage>
</organism>
<keyword evidence="6" id="KW-0732">Signal</keyword>
<keyword evidence="3 12" id="KW-1134">Transmembrane beta strand</keyword>
<keyword evidence="10 12" id="KW-0472">Membrane</keyword>
<keyword evidence="5 12" id="KW-0812">Transmembrane</keyword>
<dbReference type="Proteomes" id="UP000594435">
    <property type="component" value="Chromosome 2"/>
</dbReference>
<evidence type="ECO:0000256" key="8">
    <source>
        <dbReference type="ARBA" id="ARBA00023065"/>
    </source>
</evidence>
<dbReference type="GO" id="GO:0015344">
    <property type="term" value="F:siderophore uptake transmembrane transporter activity"/>
    <property type="evidence" value="ECO:0007669"/>
    <property type="project" value="TreeGrafter"/>
</dbReference>
<dbReference type="InterPro" id="IPR000531">
    <property type="entry name" value="Beta-barrel_TonB"/>
</dbReference>
<dbReference type="InterPro" id="IPR012910">
    <property type="entry name" value="Plug_dom"/>
</dbReference>
<dbReference type="EMBL" id="CP065218">
    <property type="protein sequence ID" value="QPL56075.1"/>
    <property type="molecule type" value="Genomic_DNA"/>
</dbReference>
<dbReference type="InterPro" id="IPR037066">
    <property type="entry name" value="Plug_dom_sf"/>
</dbReference>
<protein>
    <submittedName>
        <fullName evidence="17">TonB-dependent receptor</fullName>
    </submittedName>
</protein>
<evidence type="ECO:0000256" key="11">
    <source>
        <dbReference type="ARBA" id="ARBA00023237"/>
    </source>
</evidence>
<name>A0AAJ4IG38_9VIBR</name>
<evidence type="ECO:0000256" key="3">
    <source>
        <dbReference type="ARBA" id="ARBA00022452"/>
    </source>
</evidence>
<evidence type="ECO:0000256" key="4">
    <source>
        <dbReference type="ARBA" id="ARBA00022496"/>
    </source>
</evidence>
<dbReference type="Pfam" id="PF00593">
    <property type="entry name" value="TonB_dep_Rec_b-barrel"/>
    <property type="match status" value="1"/>
</dbReference>
<dbReference type="Gene3D" id="2.40.170.20">
    <property type="entry name" value="TonB-dependent receptor, beta-barrel domain"/>
    <property type="match status" value="1"/>
</dbReference>
<evidence type="ECO:0000256" key="6">
    <source>
        <dbReference type="ARBA" id="ARBA00022729"/>
    </source>
</evidence>
<dbReference type="Gene3D" id="2.170.130.10">
    <property type="entry name" value="TonB-dependent receptor, plug domain"/>
    <property type="match status" value="1"/>
</dbReference>
<evidence type="ECO:0000256" key="1">
    <source>
        <dbReference type="ARBA" id="ARBA00004571"/>
    </source>
</evidence>
<keyword evidence="4" id="KW-0410">Iron transport</keyword>
<evidence type="ECO:0000256" key="10">
    <source>
        <dbReference type="ARBA" id="ARBA00023136"/>
    </source>
</evidence>
<comment type="similarity">
    <text evidence="12 13">Belongs to the TonB-dependent receptor family.</text>
</comment>
<feature type="domain" description="TonB-dependent receptor plug" evidence="16">
    <location>
        <begin position="74"/>
        <end position="159"/>
    </location>
</feature>
<keyword evidence="8" id="KW-0406">Ion transport</keyword>
<sequence length="679" mass="77516">MASQTAYIQYEITRPVICMPAAIVLAVISGAAFSAQTSVPYPQETLVVYADRESSSIESSSNEYVQTKQIWSSDVAPNFAEESFQALSVYTPNVQPDRLGAGTGEDYRIRGFNSAGRLMLDGVLDNQSYYIRDSATYESVEVIKGQNSVLYGAGSPGGTINFIGKKPSFTPHSELTLAAGNSDYRRMILDSTGPFSGQFAYRAVVAASHRESWKQNVSQSPLTLLTGLSWQNEHHLLTAIWEFSDHDYPYDFDNVYANGAPVYDVSYVHPATNAQHRYQRWELQASSELSEDWQLDAIVRSIHGTRKERQVGFYYLVSDDKPLVGFYQKVDETFSQLTGQISLTTQKKWFGYNQEWVLGISHHQTESKGSNQRAIGQFSLDIYQPDFNFPLPTQTTNRETQLDWQESAISIQQRIELTNDLFWALGGRWSDYQLTNQRNGITLGASENKHLSYATGFEWALSTQHAARLSYTQSWLPNSGQDRQGSFYQPSRGEQWELGWKWQAQHNWLDIALFDITQSHLLVRDPTDPSYYLLAGEKQAKGAEITALVAFSPKWELYLMSSWLDNQITNSDRYQGKEMPGVPERQHAALLTYLPNDQWRFQLGVNHQPERYGDASNSFKVDGFTRWDLQIEWQIFANTQLRFTMQNLTDEKYVSYIAGQDFVRFGEPRQCRLIGQYQW</sequence>
<dbReference type="CDD" id="cd01347">
    <property type="entry name" value="ligand_gated_channel"/>
    <property type="match status" value="1"/>
</dbReference>
<accession>A0AAJ4IG38</accession>
<evidence type="ECO:0000259" key="16">
    <source>
        <dbReference type="Pfam" id="PF07715"/>
    </source>
</evidence>
<dbReference type="PANTHER" id="PTHR32552:SF68">
    <property type="entry name" value="FERRICHROME OUTER MEMBRANE TRANSPORTER_PHAGE RECEPTOR"/>
    <property type="match status" value="1"/>
</dbReference>
<reference evidence="17 18" key="1">
    <citation type="submission" date="2020-11" db="EMBL/GenBank/DDBJ databases">
        <title>Complete and Circularized Genome Assembly of a human isolate of Vibrio navarrensis biotype pommerensis with MiSeq and MinION Sequence Data.</title>
        <authorList>
            <person name="Schwartz K."/>
            <person name="Borowiak M."/>
            <person name="Deneke C."/>
            <person name="Balau V."/>
            <person name="Metelmann C."/>
            <person name="Strauch E."/>
        </authorList>
    </citation>
    <scope>NUCLEOTIDE SEQUENCE [LARGE SCALE GENOMIC DNA]</scope>
    <source>
        <strain evidence="17 18">20-VB00237</strain>
    </source>
</reference>
<evidence type="ECO:0000259" key="15">
    <source>
        <dbReference type="Pfam" id="PF00593"/>
    </source>
</evidence>
<evidence type="ECO:0000256" key="9">
    <source>
        <dbReference type="ARBA" id="ARBA00023077"/>
    </source>
</evidence>
<dbReference type="PANTHER" id="PTHR32552">
    <property type="entry name" value="FERRICHROME IRON RECEPTOR-RELATED"/>
    <property type="match status" value="1"/>
</dbReference>
<comment type="subcellular location">
    <subcellularLocation>
        <location evidence="1 12">Cell outer membrane</location>
        <topology evidence="1 12">Multi-pass membrane protein</topology>
    </subcellularLocation>
</comment>
<dbReference type="RefSeq" id="WP_193186938.1">
    <property type="nucleotide sequence ID" value="NZ_CP065218.1"/>
</dbReference>
<dbReference type="SUPFAM" id="SSF56935">
    <property type="entry name" value="Porins"/>
    <property type="match status" value="1"/>
</dbReference>
<evidence type="ECO:0000256" key="14">
    <source>
        <dbReference type="SAM" id="Phobius"/>
    </source>
</evidence>
<evidence type="ECO:0000313" key="17">
    <source>
        <dbReference type="EMBL" id="QPL56075.1"/>
    </source>
</evidence>
<dbReference type="Pfam" id="PF07715">
    <property type="entry name" value="Plug"/>
    <property type="match status" value="1"/>
</dbReference>
<dbReference type="GO" id="GO:0009279">
    <property type="term" value="C:cell outer membrane"/>
    <property type="evidence" value="ECO:0007669"/>
    <property type="project" value="UniProtKB-SubCell"/>
</dbReference>
<proteinExistence type="inferred from homology"/>
<feature type="transmembrane region" description="Helical" evidence="14">
    <location>
        <begin position="12"/>
        <end position="33"/>
    </location>
</feature>
<keyword evidence="11 12" id="KW-0998">Cell outer membrane</keyword>
<evidence type="ECO:0000256" key="7">
    <source>
        <dbReference type="ARBA" id="ARBA00023004"/>
    </source>
</evidence>
<evidence type="ECO:0000256" key="12">
    <source>
        <dbReference type="PROSITE-ProRule" id="PRU01360"/>
    </source>
</evidence>
<keyword evidence="7" id="KW-0408">Iron</keyword>
<keyword evidence="9 13" id="KW-0798">TonB box</keyword>
<evidence type="ECO:0000256" key="2">
    <source>
        <dbReference type="ARBA" id="ARBA00022448"/>
    </source>
</evidence>
<dbReference type="PROSITE" id="PS52016">
    <property type="entry name" value="TONB_DEPENDENT_REC_3"/>
    <property type="match status" value="1"/>
</dbReference>
<dbReference type="InterPro" id="IPR039426">
    <property type="entry name" value="TonB-dep_rcpt-like"/>
</dbReference>
<evidence type="ECO:0000256" key="13">
    <source>
        <dbReference type="RuleBase" id="RU003357"/>
    </source>
</evidence>
<keyword evidence="2 12" id="KW-0813">Transport</keyword>
<evidence type="ECO:0000313" key="18">
    <source>
        <dbReference type="Proteomes" id="UP000594435"/>
    </source>
</evidence>
<feature type="domain" description="TonB-dependent receptor-like beta-barrel" evidence="15">
    <location>
        <begin position="229"/>
        <end position="648"/>
    </location>
</feature>